<evidence type="ECO:0000256" key="4">
    <source>
        <dbReference type="SAM" id="Coils"/>
    </source>
</evidence>
<dbReference type="KEGG" id="alus:STSP2_03289"/>
<keyword evidence="2" id="KW-0680">Restriction system</keyword>
<keyword evidence="4" id="KW-0175">Coiled coil</keyword>
<evidence type="ECO:0000256" key="2">
    <source>
        <dbReference type="ARBA" id="ARBA00022747"/>
    </source>
</evidence>
<dbReference type="InterPro" id="IPR052021">
    <property type="entry name" value="Type-I_RS_S_subunit"/>
</dbReference>
<feature type="domain" description="Type I restriction modification DNA specificity" evidence="5">
    <location>
        <begin position="24"/>
        <end position="173"/>
    </location>
</feature>
<dbReference type="Gene3D" id="3.90.220.20">
    <property type="entry name" value="DNA methylase specificity domains"/>
    <property type="match status" value="2"/>
</dbReference>
<proteinExistence type="inferred from homology"/>
<dbReference type="RefSeq" id="WP_146663707.1">
    <property type="nucleotide sequence ID" value="NZ_CP019791.1"/>
</dbReference>
<dbReference type="EMBL" id="CP019791">
    <property type="protein sequence ID" value="AQT70087.1"/>
    <property type="molecule type" value="Genomic_DNA"/>
</dbReference>
<dbReference type="SUPFAM" id="SSF116734">
    <property type="entry name" value="DNA methylase specificity domain"/>
    <property type="match status" value="2"/>
</dbReference>
<comment type="similarity">
    <text evidence="1">Belongs to the type-I restriction system S methylase family.</text>
</comment>
<accession>A0A1U9NQN1</accession>
<dbReference type="GO" id="GO:0009307">
    <property type="term" value="P:DNA restriction-modification system"/>
    <property type="evidence" value="ECO:0007669"/>
    <property type="project" value="UniProtKB-KW"/>
</dbReference>
<protein>
    <submittedName>
        <fullName evidence="6">Putative type I restriction enzyme specificity protein</fullName>
    </submittedName>
</protein>
<dbReference type="GO" id="GO:0003677">
    <property type="term" value="F:DNA binding"/>
    <property type="evidence" value="ECO:0007669"/>
    <property type="project" value="UniProtKB-KW"/>
</dbReference>
<dbReference type="InterPro" id="IPR000055">
    <property type="entry name" value="Restrct_endonuc_typeI_TRD"/>
</dbReference>
<sequence>MVKQNTTPDKVPPGYKRTEIGVIPEDWEVIELGSICERITTGRLDANAMAEDGDYPFFTCAREPYRIDKFAFDTEALLISGNGANVGYIHYYAGKFNAYQRTYVLNGFRVNIHFCKWFIDRNLQDRIRVEVKAGNTPYITMSTLSEMKIAVPECVPEQRAIAEALSDVDSLIGSLDRLIAKKRALKQAAMAELLTGKTRLPGFSGKWQTKRLGELAHIKTGSRNNQDKIEDGKYPFYVRSATVEHINSYSYEGEAILVPGEGGIGGIFHYINGRFDVHQRVYKISDFSSSTCGKFVYFAMVNSFGRYALKNTVKATVDSLRLPTFLNFVFAGPEDVAEQRAIAEVLSDMDAEIEALEDRRDKTRQIKQGMMAELLTGRTRLV</sequence>
<dbReference type="PANTHER" id="PTHR30408">
    <property type="entry name" value="TYPE-1 RESTRICTION ENZYME ECOKI SPECIFICITY PROTEIN"/>
    <property type="match status" value="1"/>
</dbReference>
<feature type="coiled-coil region" evidence="4">
    <location>
        <begin position="346"/>
        <end position="373"/>
    </location>
</feature>
<dbReference type="STRING" id="1936003.STSP2_03289"/>
<dbReference type="PANTHER" id="PTHR30408:SF12">
    <property type="entry name" value="TYPE I RESTRICTION ENZYME MJAVIII SPECIFICITY SUBUNIT"/>
    <property type="match status" value="1"/>
</dbReference>
<feature type="domain" description="Type I restriction modification DNA specificity" evidence="5">
    <location>
        <begin position="206"/>
        <end position="355"/>
    </location>
</feature>
<keyword evidence="7" id="KW-1185">Reference proteome</keyword>
<keyword evidence="3" id="KW-0238">DNA-binding</keyword>
<evidence type="ECO:0000256" key="3">
    <source>
        <dbReference type="ARBA" id="ARBA00023125"/>
    </source>
</evidence>
<dbReference type="REBASE" id="191344">
    <property type="entry name" value="S.PbaBD1III"/>
</dbReference>
<gene>
    <name evidence="6" type="ORF">STSP2_03289</name>
</gene>
<dbReference type="InterPro" id="IPR044946">
    <property type="entry name" value="Restrct_endonuc_typeI_TRD_sf"/>
</dbReference>
<dbReference type="Proteomes" id="UP000189674">
    <property type="component" value="Chromosome"/>
</dbReference>
<reference evidence="7" key="1">
    <citation type="submission" date="2017-02" db="EMBL/GenBank/DDBJ databases">
        <title>Comparative genomics and description of representatives of a novel lineage of planctomycetes thriving in anoxic sediments.</title>
        <authorList>
            <person name="Spring S."/>
            <person name="Bunk B."/>
            <person name="Sproer C."/>
        </authorList>
    </citation>
    <scope>NUCLEOTIDE SEQUENCE [LARGE SCALE GENOMIC DNA]</scope>
    <source>
        <strain evidence="7">ST-NAGAB-D1</strain>
    </source>
</reference>
<dbReference type="AlphaFoldDB" id="A0A1U9NQN1"/>
<dbReference type="Pfam" id="PF01420">
    <property type="entry name" value="Methylase_S"/>
    <property type="match status" value="2"/>
</dbReference>
<dbReference type="OrthoDB" id="9811611at2"/>
<name>A0A1U9NQN1_9BACT</name>
<evidence type="ECO:0000313" key="7">
    <source>
        <dbReference type="Proteomes" id="UP000189674"/>
    </source>
</evidence>
<evidence type="ECO:0000313" key="6">
    <source>
        <dbReference type="EMBL" id="AQT70087.1"/>
    </source>
</evidence>
<organism evidence="6 7">
    <name type="scientific">Anaerohalosphaera lusitana</name>
    <dbReference type="NCBI Taxonomy" id="1936003"/>
    <lineage>
        <taxon>Bacteria</taxon>
        <taxon>Pseudomonadati</taxon>
        <taxon>Planctomycetota</taxon>
        <taxon>Phycisphaerae</taxon>
        <taxon>Sedimentisphaerales</taxon>
        <taxon>Anaerohalosphaeraceae</taxon>
        <taxon>Anaerohalosphaera</taxon>
    </lineage>
</organism>
<dbReference type="Gene3D" id="1.10.287.1120">
    <property type="entry name" value="Bipartite methylase S protein"/>
    <property type="match status" value="2"/>
</dbReference>
<evidence type="ECO:0000256" key="1">
    <source>
        <dbReference type="ARBA" id="ARBA00010923"/>
    </source>
</evidence>
<evidence type="ECO:0000259" key="5">
    <source>
        <dbReference type="Pfam" id="PF01420"/>
    </source>
</evidence>